<keyword evidence="2" id="KW-1185">Reference proteome</keyword>
<organism evidence="1 2">
    <name type="scientific">Rhizobium miluonense</name>
    <dbReference type="NCBI Taxonomy" id="411945"/>
    <lineage>
        <taxon>Bacteria</taxon>
        <taxon>Pseudomonadati</taxon>
        <taxon>Pseudomonadota</taxon>
        <taxon>Alphaproteobacteria</taxon>
        <taxon>Hyphomicrobiales</taxon>
        <taxon>Rhizobiaceae</taxon>
        <taxon>Rhizobium/Agrobacterium group</taxon>
        <taxon>Rhizobium</taxon>
    </lineage>
</organism>
<proteinExistence type="predicted"/>
<dbReference type="EMBL" id="JAVDUP010000002">
    <property type="protein sequence ID" value="MDR6899996.1"/>
    <property type="molecule type" value="Genomic_DNA"/>
</dbReference>
<sequence>MLNLGILRMAKMVMAKRRNLMGELEDCHIRDAIYRMSSIYVCPECGRNVRPNSDGPRFKHMTVSANCSFSVRRSKPKT</sequence>
<accession>A0ABU1SLX6</accession>
<evidence type="ECO:0000313" key="1">
    <source>
        <dbReference type="EMBL" id="MDR6899996.1"/>
    </source>
</evidence>
<name>A0ABU1SLX6_9HYPH</name>
<reference evidence="1 2" key="1">
    <citation type="submission" date="2023-07" db="EMBL/GenBank/DDBJ databases">
        <title>Sorghum-associated microbial communities from plants grown in Nebraska, USA.</title>
        <authorList>
            <person name="Schachtman D."/>
        </authorList>
    </citation>
    <scope>NUCLEOTIDE SEQUENCE [LARGE SCALE GENOMIC DNA]</scope>
    <source>
        <strain evidence="1 2">3199</strain>
    </source>
</reference>
<gene>
    <name evidence="1" type="ORF">J2W52_001611</name>
</gene>
<evidence type="ECO:0000313" key="2">
    <source>
        <dbReference type="Proteomes" id="UP001250791"/>
    </source>
</evidence>
<comment type="caution">
    <text evidence="1">The sequence shown here is derived from an EMBL/GenBank/DDBJ whole genome shotgun (WGS) entry which is preliminary data.</text>
</comment>
<evidence type="ECO:0008006" key="3">
    <source>
        <dbReference type="Google" id="ProtNLM"/>
    </source>
</evidence>
<dbReference type="Proteomes" id="UP001250791">
    <property type="component" value="Unassembled WGS sequence"/>
</dbReference>
<protein>
    <recommendedName>
        <fullName evidence="3">Transposase zinc-ribbon domain-containing protein</fullName>
    </recommendedName>
</protein>